<reference evidence="2" key="1">
    <citation type="journal article" date="2022" name="J. Appl. Microbiol.">
        <title>PCR-based ORF typing of Klebsiella pneumoniae for rapid identification of global clones and transmission events.</title>
        <authorList>
            <person name="Nonogaki R."/>
            <person name="Iijima A."/>
            <person name="Kawamura K."/>
            <person name="Kayama S."/>
            <person name="Sugai M."/>
            <person name="Yagi T."/>
            <person name="Arakawa Y."/>
            <person name="Doi Y."/>
            <person name="Suzuki M."/>
        </authorList>
    </citation>
    <scope>NUCLEOTIDE SEQUENCE</scope>
    <source>
        <strain evidence="2">NUKP-37</strain>
    </source>
</reference>
<organism evidence="2 3">
    <name type="scientific">Klebsiella variicola</name>
    <dbReference type="NCBI Taxonomy" id="244366"/>
    <lineage>
        <taxon>Bacteria</taxon>
        <taxon>Pseudomonadati</taxon>
        <taxon>Pseudomonadota</taxon>
        <taxon>Gammaproteobacteria</taxon>
        <taxon>Enterobacterales</taxon>
        <taxon>Enterobacteriaceae</taxon>
        <taxon>Klebsiella/Raoultella group</taxon>
        <taxon>Klebsiella</taxon>
        <taxon>Klebsiella pneumoniae complex</taxon>
    </lineage>
</organism>
<dbReference type="AlphaFoldDB" id="A0A9P3P7L5"/>
<evidence type="ECO:0000256" key="1">
    <source>
        <dbReference type="SAM" id="Phobius"/>
    </source>
</evidence>
<keyword evidence="1" id="KW-0472">Membrane</keyword>
<evidence type="ECO:0000313" key="3">
    <source>
        <dbReference type="Proteomes" id="UP001060507"/>
    </source>
</evidence>
<keyword evidence="1" id="KW-0812">Transmembrane</keyword>
<gene>
    <name evidence="2" type="ORF">NUKP37_28430</name>
</gene>
<comment type="caution">
    <text evidence="2">The sequence shown here is derived from an EMBL/GenBank/DDBJ whole genome shotgun (WGS) entry which is preliminary data.</text>
</comment>
<name>A0A9P3P7L5_KLEVA</name>
<dbReference type="Proteomes" id="UP001060507">
    <property type="component" value="Unassembled WGS sequence"/>
</dbReference>
<keyword evidence="1" id="KW-1133">Transmembrane helix</keyword>
<feature type="transmembrane region" description="Helical" evidence="1">
    <location>
        <begin position="18"/>
        <end position="36"/>
    </location>
</feature>
<sequence length="53" mass="5992">MIDQVVTQQAYMMSTIDYFWVLGWGFMALIIIIWFTRPPFVKSGMPGAPAAGH</sequence>
<accession>A0A9P3P7L5</accession>
<protein>
    <submittedName>
        <fullName evidence="2">Uncharacterized protein</fullName>
    </submittedName>
</protein>
<dbReference type="EMBL" id="BQTA01000008">
    <property type="protein sequence ID" value="GKJ94956.1"/>
    <property type="molecule type" value="Genomic_DNA"/>
</dbReference>
<evidence type="ECO:0000313" key="2">
    <source>
        <dbReference type="EMBL" id="GKJ94956.1"/>
    </source>
</evidence>
<proteinExistence type="predicted"/>